<dbReference type="GO" id="GO:0016020">
    <property type="term" value="C:membrane"/>
    <property type="evidence" value="ECO:0007669"/>
    <property type="project" value="UniProtKB-SubCell"/>
</dbReference>
<dbReference type="STRING" id="44933.SAMN05660971_01080"/>
<dbReference type="EMBL" id="BJXU01000125">
    <property type="protein sequence ID" value="GEN25082.1"/>
    <property type="molecule type" value="Genomic_DNA"/>
</dbReference>
<feature type="transmembrane region" description="Helical" evidence="8">
    <location>
        <begin position="366"/>
        <end position="389"/>
    </location>
</feature>
<dbReference type="Proteomes" id="UP000184123">
    <property type="component" value="Unassembled WGS sequence"/>
</dbReference>
<dbReference type="SUPFAM" id="SSF53448">
    <property type="entry name" value="Nucleotide-diphospho-sugar transferases"/>
    <property type="match status" value="1"/>
</dbReference>
<evidence type="ECO:0000313" key="12">
    <source>
        <dbReference type="EMBL" id="SHL66198.1"/>
    </source>
</evidence>
<organism evidence="12 13">
    <name type="scientific">Halomonas cupida</name>
    <dbReference type="NCBI Taxonomy" id="44933"/>
    <lineage>
        <taxon>Bacteria</taxon>
        <taxon>Pseudomonadati</taxon>
        <taxon>Pseudomonadota</taxon>
        <taxon>Gammaproteobacteria</taxon>
        <taxon>Oceanospirillales</taxon>
        <taxon>Halomonadaceae</taxon>
        <taxon>Halomonas</taxon>
    </lineage>
</organism>
<dbReference type="Pfam" id="PF13632">
    <property type="entry name" value="Glyco_trans_2_3"/>
    <property type="match status" value="1"/>
</dbReference>
<dbReference type="RefSeq" id="WP_200802138.1">
    <property type="nucleotide sequence ID" value="NZ_BJXU01000125.1"/>
</dbReference>
<evidence type="ECO:0000256" key="8">
    <source>
        <dbReference type="SAM" id="Phobius"/>
    </source>
</evidence>
<dbReference type="AlphaFoldDB" id="A0A1M7CG20"/>
<dbReference type="InterPro" id="IPR037257">
    <property type="entry name" value="T2SS_E_N_sf"/>
</dbReference>
<dbReference type="InterPro" id="IPR001173">
    <property type="entry name" value="Glyco_trans_2-like"/>
</dbReference>
<feature type="transmembrane region" description="Helical" evidence="8">
    <location>
        <begin position="12"/>
        <end position="32"/>
    </location>
</feature>
<dbReference type="NCBIfam" id="NF011305">
    <property type="entry name" value="PRK14716.1-3"/>
    <property type="match status" value="1"/>
</dbReference>
<evidence type="ECO:0000259" key="9">
    <source>
        <dbReference type="Pfam" id="PF05157"/>
    </source>
</evidence>
<evidence type="ECO:0000259" key="10">
    <source>
        <dbReference type="Pfam" id="PF13632"/>
    </source>
</evidence>
<keyword evidence="14" id="KW-1185">Reference proteome</keyword>
<evidence type="ECO:0000313" key="14">
    <source>
        <dbReference type="Proteomes" id="UP000321726"/>
    </source>
</evidence>
<evidence type="ECO:0000256" key="6">
    <source>
        <dbReference type="ARBA" id="ARBA00022989"/>
    </source>
</evidence>
<dbReference type="PANTHER" id="PTHR43867">
    <property type="entry name" value="CELLULOSE SYNTHASE CATALYTIC SUBUNIT A [UDP-FORMING]"/>
    <property type="match status" value="1"/>
</dbReference>
<keyword evidence="5 8" id="KW-0812">Transmembrane</keyword>
<evidence type="ECO:0000256" key="1">
    <source>
        <dbReference type="ARBA" id="ARBA00004141"/>
    </source>
</evidence>
<dbReference type="EMBL" id="FRCA01000002">
    <property type="protein sequence ID" value="SHL66198.1"/>
    <property type="molecule type" value="Genomic_DNA"/>
</dbReference>
<keyword evidence="7 8" id="KW-0472">Membrane</keyword>
<dbReference type="NCBIfam" id="NF012033">
    <property type="entry name" value="PRK15489.1"/>
    <property type="match status" value="1"/>
</dbReference>
<keyword evidence="3" id="KW-0328">Glycosyltransferase</keyword>
<comment type="subcellular location">
    <subcellularLocation>
        <location evidence="1">Membrane</location>
        <topology evidence="1">Multi-pass membrane protein</topology>
    </subcellularLocation>
</comment>
<comment type="pathway">
    <text evidence="2">Glycan metabolism.</text>
</comment>
<dbReference type="Proteomes" id="UP000321726">
    <property type="component" value="Unassembled WGS sequence"/>
</dbReference>
<dbReference type="Pfam" id="PF05157">
    <property type="entry name" value="MshEN"/>
    <property type="match status" value="1"/>
</dbReference>
<evidence type="ECO:0000256" key="3">
    <source>
        <dbReference type="ARBA" id="ARBA00022676"/>
    </source>
</evidence>
<sequence>MSELSFLAVDILIYVLYGLKWVALLLAMLMLLCGLDDLFLDICYWTRRFWRRWTVYQEHPHANEDRLYDVPEKPLAVMVPAWQEVGVVGSMAQLMANTMDYENYQIFVGTYPNDPETQAEVDVVARTFHNVHKVVTARPGPTSKADCLNNIIQAIADFEAAAGIEFAGCILHDAEDVISPLELRMFNYLLPHKDLIQVPVYPFRPRWYQLSSGHYIDEFSEYHGKDVVTREAITGQVPSAGVGTCFSRRALTLLRELNDGITFDIWSLTEDYDIGFRLHERGMSCAFIRYSTDDDRLSPHREHAAGQRYHDSRVICVREHFPTNFKAVIRQKSRWITGIVFQGYQHLGWSRDWRLNYFLWRDRRGVIAYPVALIASCLLILLVSLWLAAVLVPEAWRFPDILSGGPLSTLLWLNGLLLANRAFQRFYFVKVYYGWRQGLLSFPRMLWSNVINFLANVRAWRLFMQRARHRTFAWDKTTHEFPHVELPVQVPLETYLLEDGAITHQQLEAFKAQGIQREEGREMLVQRLISGRQLASALARKHEMHWRSINPLAIPVKLIERVPTATAMRYAILPIGEHDGVLELATESPLTPVAIGAICRRLRCQVEVYLVPTGRVTLGLRHWHLSQLQPNEEHQISAWQPDDDVDEACLDAYCCHQVLLGQVLLERGWLSNTLFIQAMIDFAPQQQRLGDFLVERGMIDTPTLDQALEVLHEEEQLARQTLEGQAA</sequence>
<dbReference type="InterPro" id="IPR050321">
    <property type="entry name" value="Glycosyltr_2/OpgH_subfam"/>
</dbReference>
<protein>
    <submittedName>
        <fullName evidence="11 12">Adsorption protein B</fullName>
    </submittedName>
</protein>
<dbReference type="PANTHER" id="PTHR43867:SF2">
    <property type="entry name" value="CELLULOSE SYNTHASE CATALYTIC SUBUNIT A [UDP-FORMING]"/>
    <property type="match status" value="1"/>
</dbReference>
<keyword evidence="4" id="KW-0808">Transferase</keyword>
<evidence type="ECO:0000256" key="2">
    <source>
        <dbReference type="ARBA" id="ARBA00004881"/>
    </source>
</evidence>
<name>A0A1M7CG20_9GAMM</name>
<dbReference type="GO" id="GO:0016757">
    <property type="term" value="F:glycosyltransferase activity"/>
    <property type="evidence" value="ECO:0007669"/>
    <property type="project" value="UniProtKB-KW"/>
</dbReference>
<feature type="domain" description="Glycosyltransferase 2-like" evidence="10">
    <location>
        <begin position="170"/>
        <end position="386"/>
    </location>
</feature>
<gene>
    <name evidence="11" type="primary">nfrB</name>
    <name evidence="11" type="ORF">HCU01_30310</name>
    <name evidence="12" type="ORF">SAMN05660971_01080</name>
</gene>
<evidence type="ECO:0000256" key="4">
    <source>
        <dbReference type="ARBA" id="ARBA00022679"/>
    </source>
</evidence>
<dbReference type="InterPro" id="IPR029044">
    <property type="entry name" value="Nucleotide-diphossugar_trans"/>
</dbReference>
<evidence type="ECO:0000313" key="11">
    <source>
        <dbReference type="EMBL" id="GEN25082.1"/>
    </source>
</evidence>
<proteinExistence type="predicted"/>
<reference evidence="11 14" key="2">
    <citation type="submission" date="2019-07" db="EMBL/GenBank/DDBJ databases">
        <title>Whole genome shotgun sequence of Halomonas cupida NBRC 102219.</title>
        <authorList>
            <person name="Hosoyama A."/>
            <person name="Uohara A."/>
            <person name="Ohji S."/>
            <person name="Ichikawa N."/>
        </authorList>
    </citation>
    <scope>NUCLEOTIDE SEQUENCE [LARGE SCALE GENOMIC DNA]</scope>
    <source>
        <strain evidence="11 14">NBRC 102219</strain>
    </source>
</reference>
<dbReference type="InterPro" id="IPR007831">
    <property type="entry name" value="T2SS_GspE_N"/>
</dbReference>
<evidence type="ECO:0000313" key="13">
    <source>
        <dbReference type="Proteomes" id="UP000184123"/>
    </source>
</evidence>
<dbReference type="Gene3D" id="3.30.300.160">
    <property type="entry name" value="Type II secretion system, protein E, N-terminal domain"/>
    <property type="match status" value="1"/>
</dbReference>
<keyword evidence="6 8" id="KW-1133">Transmembrane helix</keyword>
<reference evidence="12 13" key="1">
    <citation type="submission" date="2016-11" db="EMBL/GenBank/DDBJ databases">
        <authorList>
            <person name="Jaros S."/>
            <person name="Januszkiewicz K."/>
            <person name="Wedrychowicz H."/>
        </authorList>
    </citation>
    <scope>NUCLEOTIDE SEQUENCE [LARGE SCALE GENOMIC DNA]</scope>
    <source>
        <strain evidence="12 13">DSM 4740</strain>
    </source>
</reference>
<accession>A0A1M7CG20</accession>
<dbReference type="Gene3D" id="3.90.550.10">
    <property type="entry name" value="Spore Coat Polysaccharide Biosynthesis Protein SpsA, Chain A"/>
    <property type="match status" value="1"/>
</dbReference>
<evidence type="ECO:0000256" key="7">
    <source>
        <dbReference type="ARBA" id="ARBA00023136"/>
    </source>
</evidence>
<dbReference type="SUPFAM" id="SSF160246">
    <property type="entry name" value="EspE N-terminal domain-like"/>
    <property type="match status" value="1"/>
</dbReference>
<feature type="domain" description="Type II secretion system protein GspE N-terminal" evidence="9">
    <location>
        <begin position="548"/>
        <end position="622"/>
    </location>
</feature>
<evidence type="ECO:0000256" key="5">
    <source>
        <dbReference type="ARBA" id="ARBA00022692"/>
    </source>
</evidence>